<reference evidence="2 3" key="1">
    <citation type="submission" date="2024-04" db="EMBL/GenBank/DDBJ databases">
        <authorList>
            <person name="Waldvogel A.-M."/>
            <person name="Schoenle A."/>
        </authorList>
    </citation>
    <scope>NUCLEOTIDE SEQUENCE [LARGE SCALE GENOMIC DNA]</scope>
</reference>
<feature type="compositionally biased region" description="Basic and acidic residues" evidence="1">
    <location>
        <begin position="423"/>
        <end position="513"/>
    </location>
</feature>
<feature type="compositionally biased region" description="Polar residues" evidence="1">
    <location>
        <begin position="527"/>
        <end position="537"/>
    </location>
</feature>
<keyword evidence="3" id="KW-1185">Reference proteome</keyword>
<feature type="compositionally biased region" description="Polar residues" evidence="1">
    <location>
        <begin position="376"/>
        <end position="387"/>
    </location>
</feature>
<evidence type="ECO:0008006" key="4">
    <source>
        <dbReference type="Google" id="ProtNLM"/>
    </source>
</evidence>
<feature type="compositionally biased region" description="Basic and acidic residues" evidence="1">
    <location>
        <begin position="195"/>
        <end position="206"/>
    </location>
</feature>
<feature type="compositionally biased region" description="Basic and acidic residues" evidence="1">
    <location>
        <begin position="158"/>
        <end position="180"/>
    </location>
</feature>
<organism evidence="2 3">
    <name type="scientific">Knipowitschia caucasica</name>
    <name type="common">Caucasian dwarf goby</name>
    <name type="synonym">Pomatoschistus caucasicus</name>
    <dbReference type="NCBI Taxonomy" id="637954"/>
    <lineage>
        <taxon>Eukaryota</taxon>
        <taxon>Metazoa</taxon>
        <taxon>Chordata</taxon>
        <taxon>Craniata</taxon>
        <taxon>Vertebrata</taxon>
        <taxon>Euteleostomi</taxon>
        <taxon>Actinopterygii</taxon>
        <taxon>Neopterygii</taxon>
        <taxon>Teleostei</taxon>
        <taxon>Neoteleostei</taxon>
        <taxon>Acanthomorphata</taxon>
        <taxon>Gobiaria</taxon>
        <taxon>Gobiiformes</taxon>
        <taxon>Gobioidei</taxon>
        <taxon>Gobiidae</taxon>
        <taxon>Gobiinae</taxon>
        <taxon>Knipowitschia</taxon>
    </lineage>
</organism>
<dbReference type="AlphaFoldDB" id="A0AAV2L7A7"/>
<feature type="compositionally biased region" description="Polar residues" evidence="1">
    <location>
        <begin position="412"/>
        <end position="422"/>
    </location>
</feature>
<evidence type="ECO:0000313" key="3">
    <source>
        <dbReference type="Proteomes" id="UP001497482"/>
    </source>
</evidence>
<feature type="compositionally biased region" description="Basic and acidic residues" evidence="1">
    <location>
        <begin position="304"/>
        <end position="328"/>
    </location>
</feature>
<feature type="region of interest" description="Disordered" evidence="1">
    <location>
        <begin position="376"/>
        <end position="537"/>
    </location>
</feature>
<feature type="region of interest" description="Disordered" evidence="1">
    <location>
        <begin position="605"/>
        <end position="626"/>
    </location>
</feature>
<feature type="region of interest" description="Disordered" evidence="1">
    <location>
        <begin position="645"/>
        <end position="750"/>
    </location>
</feature>
<evidence type="ECO:0000256" key="1">
    <source>
        <dbReference type="SAM" id="MobiDB-lite"/>
    </source>
</evidence>
<dbReference type="Proteomes" id="UP001497482">
    <property type="component" value="Chromosome 21"/>
</dbReference>
<feature type="compositionally biased region" description="Acidic residues" evidence="1">
    <location>
        <begin position="699"/>
        <end position="708"/>
    </location>
</feature>
<feature type="compositionally biased region" description="Basic and acidic residues" evidence="1">
    <location>
        <begin position="611"/>
        <end position="621"/>
    </location>
</feature>
<dbReference type="GO" id="GO:0005874">
    <property type="term" value="C:microtubule"/>
    <property type="evidence" value="ECO:0007669"/>
    <property type="project" value="InterPro"/>
</dbReference>
<feature type="compositionally biased region" description="Basic and acidic residues" evidence="1">
    <location>
        <begin position="401"/>
        <end position="411"/>
    </location>
</feature>
<dbReference type="GO" id="GO:0032467">
    <property type="term" value="P:positive regulation of cytokinesis"/>
    <property type="evidence" value="ECO:0007669"/>
    <property type="project" value="InterPro"/>
</dbReference>
<evidence type="ECO:0000313" key="2">
    <source>
        <dbReference type="EMBL" id="CAL1596933.1"/>
    </source>
</evidence>
<dbReference type="GO" id="GO:0005813">
    <property type="term" value="C:centrosome"/>
    <property type="evidence" value="ECO:0007669"/>
    <property type="project" value="InterPro"/>
</dbReference>
<dbReference type="PANTHER" id="PTHR21616:SF2">
    <property type="entry name" value="CENTROSOME AND SPINDLE POLE-ASSOCIATED PROTEIN 1"/>
    <property type="match status" value="1"/>
</dbReference>
<dbReference type="PANTHER" id="PTHR21616">
    <property type="entry name" value="CENTROSOME SPINDLE POLE ASSOCIATED PROTEIN"/>
    <property type="match status" value="1"/>
</dbReference>
<dbReference type="InterPro" id="IPR026708">
    <property type="entry name" value="CSPP1"/>
</dbReference>
<dbReference type="GO" id="GO:0000922">
    <property type="term" value="C:spindle pole"/>
    <property type="evidence" value="ECO:0007669"/>
    <property type="project" value="InterPro"/>
</dbReference>
<protein>
    <recommendedName>
        <fullName evidence="4">Centrosome and spindle pole-associated protein 1</fullName>
    </recommendedName>
</protein>
<name>A0AAV2L7A7_KNICA</name>
<accession>A0AAV2L7A7</accession>
<proteinExistence type="predicted"/>
<feature type="region of interest" description="Disordered" evidence="1">
    <location>
        <begin position="158"/>
        <end position="206"/>
    </location>
</feature>
<sequence>MSNNQRGLHFLLGTEYERKKQTLQEELQMDYKRYINQKRGLKAEDYDRSQAQGLSLPITERTSLKEKLREERSREYNLFLQERAKTSRRGQFSVASKPEEPSSLDKMHIHQVHIPGESYWPAEPSPPRKDVATLTDIVRSMKGRKRWDVSHQRQRDILLKPEDYSSSEESKDSGEKIEFSHRRKPNGQIQKSKYIKKDKDGRAKRVPADVKYDEDVFIDKNNNDQNSPALHKYDKGVLAKSNIPITTTKVFATGLLIGRSEEQDTLQKKKEQYKRELLIQMAEQRENKRMVSSVPPPFPPRVEQTYRTRHDEVKDKAERRSREREERQLSNAQMVSEMMSYNPWGRAGGGAPLRDQTGNLITDLDQMHKLNEESFRNSNLKKSSESTLQHKRVPPLSRLEQLGDRERDNLQRKISYQESLKQQIEENRQKQAEERERQKVMEEKEEKRLAKERARMLKDYEEEEQRNRTKMHIEEKNKKQKEERKRWETAERGLSECNQENKQKDKLNEERKILGSSGPSPTIPTVYDSNTHVRSPASDMNQLSFKNMEDLETAPEKHSELPPEWSQPLPGTKDKAERILLHTEKMSSLQQKDFDPLKKTLKTSMSSMAVDTKRIPTHESVEPLPAAKVEHDIYDCEEDLSRHYLVESQQRSAHRRRRDEKAAPVNPMEHFDPGSPPRSSDTIVKQKLSCRGQLPSELQWEDEEDEEDLLSRRSSHSAPETPLSVATELWLRTTSEPEPRRPGRRPRTLL</sequence>
<feature type="region of interest" description="Disordered" evidence="1">
    <location>
        <begin position="287"/>
        <end position="334"/>
    </location>
</feature>
<gene>
    <name evidence="2" type="ORF">KC01_LOCUS25528</name>
</gene>
<feature type="region of interest" description="Disordered" evidence="1">
    <location>
        <begin position="551"/>
        <end position="571"/>
    </location>
</feature>
<dbReference type="EMBL" id="OZ035843">
    <property type="protein sequence ID" value="CAL1596933.1"/>
    <property type="molecule type" value="Genomic_DNA"/>
</dbReference>